<evidence type="ECO:0000313" key="1">
    <source>
        <dbReference type="EMBL" id="MBP3966473.1"/>
    </source>
</evidence>
<keyword evidence="2" id="KW-1185">Reference proteome</keyword>
<dbReference type="RefSeq" id="WP_210663678.1">
    <property type="nucleotide sequence ID" value="NZ_JAGKSP010000018.1"/>
</dbReference>
<gene>
    <name evidence="1" type="ORF">I8J30_27580</name>
</gene>
<comment type="caution">
    <text evidence="1">The sequence shown here is derived from an EMBL/GenBank/DDBJ whole genome shotgun (WGS) entry which is preliminary data.</text>
</comment>
<name>A0ABS5CKT4_9BACL</name>
<proteinExistence type="predicted"/>
<dbReference type="Proteomes" id="UP000673394">
    <property type="component" value="Unassembled WGS sequence"/>
</dbReference>
<dbReference type="Gene3D" id="3.20.20.80">
    <property type="entry name" value="Glycosidases"/>
    <property type="match status" value="1"/>
</dbReference>
<protein>
    <submittedName>
        <fullName evidence="1">Uncharacterized protein</fullName>
    </submittedName>
</protein>
<reference evidence="1 2" key="1">
    <citation type="submission" date="2021-04" db="EMBL/GenBank/DDBJ databases">
        <title>Paenibacillus sp. DLE-14 whole genome sequence.</title>
        <authorList>
            <person name="Ham Y.J."/>
        </authorList>
    </citation>
    <scope>NUCLEOTIDE SEQUENCE [LARGE SCALE GENOMIC DNA]</scope>
    <source>
        <strain evidence="1 2">DLE-14</strain>
    </source>
</reference>
<dbReference type="EMBL" id="JAGKSP010000018">
    <property type="protein sequence ID" value="MBP3966473.1"/>
    <property type="molecule type" value="Genomic_DNA"/>
</dbReference>
<accession>A0ABS5CKT4</accession>
<evidence type="ECO:0000313" key="2">
    <source>
        <dbReference type="Proteomes" id="UP000673394"/>
    </source>
</evidence>
<organism evidence="1 2">
    <name type="scientific">Paenibacillus lignilyticus</name>
    <dbReference type="NCBI Taxonomy" id="1172615"/>
    <lineage>
        <taxon>Bacteria</taxon>
        <taxon>Bacillati</taxon>
        <taxon>Bacillota</taxon>
        <taxon>Bacilli</taxon>
        <taxon>Bacillales</taxon>
        <taxon>Paenibacillaceae</taxon>
        <taxon>Paenibacillus</taxon>
    </lineage>
</organism>
<dbReference type="Gene3D" id="2.60.120.260">
    <property type="entry name" value="Galactose-binding domain-like"/>
    <property type="match status" value="1"/>
</dbReference>
<sequence length="469" mass="52387">MSMRDGQAFLAGAIRWDAWFPTNASYAGFVDSSLYTAFSSREPIDGWFDSEVPDHAERVDRQIQAAADGLLDFWAFVWYPDDDPHEGIRRLNNPLKDYMASSKHDLLQFALILQTGWVSGAAQEERRGWRRRNVPEFVELMKDKQYVLVDGNRPLLFWMDTAFLDDAERGFGSRWAEELAYLAEACAEAGLGAPYLVDMRNDYASAARFGFDGVSDYGPASHSGEGHYAFGELARHDRNKRDIEKGLKVIPGVSAVIDPSPRHNEAWTAAVGASYYGYSFEYPTYTEWFEHLSEMRGWLLHHAQHTSSPPVMAIYAWNELDEGGPGIMPTKQEGTMFLDALRAVKTGIHPERIENRINDSNPGITYEGNWQRERGVAGSYNDDYTWSDTAGDSFSFSFHGTWVKLCGERHMAGGKASVAIDGTEAGTADRAVEQNGVWFETEGLAPGSHTVRVTLTDGGKLALDVIRFG</sequence>